<accession>A0A9Y2IMU9</accession>
<name>A0A9Y2IMU9_9PSEU</name>
<evidence type="ECO:0000313" key="3">
    <source>
        <dbReference type="Proteomes" id="UP001236014"/>
    </source>
</evidence>
<dbReference type="AlphaFoldDB" id="A0A9Y2IMU9"/>
<sequence>MTALFTVVTTEGHVVGWGGSVPVFAKQLPVTARAAARRGRVRIERVRTTGRVLALVALVGMALLTSAPGASAAQPAGVGNAHLVPRSATGEARAIRLVADVLPRGDTPPPEDHDSGWLPLLILAGLLLTGGGGYLLHSWREAA</sequence>
<dbReference type="EMBL" id="CP127294">
    <property type="protein sequence ID" value="WIX82050.1"/>
    <property type="molecule type" value="Genomic_DNA"/>
</dbReference>
<evidence type="ECO:0000313" key="2">
    <source>
        <dbReference type="EMBL" id="WIX82050.1"/>
    </source>
</evidence>
<keyword evidence="1" id="KW-0812">Transmembrane</keyword>
<protein>
    <submittedName>
        <fullName evidence="2">Uncharacterized protein</fullName>
    </submittedName>
</protein>
<feature type="transmembrane region" description="Helical" evidence="1">
    <location>
        <begin position="52"/>
        <end position="73"/>
    </location>
</feature>
<dbReference type="KEGG" id="acab:QRX50_15445"/>
<gene>
    <name evidence="2" type="ORF">QRX50_15445</name>
</gene>
<keyword evidence="1" id="KW-0472">Membrane</keyword>
<keyword evidence="1" id="KW-1133">Transmembrane helix</keyword>
<dbReference type="Proteomes" id="UP001236014">
    <property type="component" value="Chromosome"/>
</dbReference>
<feature type="transmembrane region" description="Helical" evidence="1">
    <location>
        <begin position="117"/>
        <end position="136"/>
    </location>
</feature>
<reference evidence="2 3" key="1">
    <citation type="submission" date="2023-06" db="EMBL/GenBank/DDBJ databases">
        <authorList>
            <person name="Oyuntsetseg B."/>
            <person name="Kim S.B."/>
        </authorList>
    </citation>
    <scope>NUCLEOTIDE SEQUENCE [LARGE SCALE GENOMIC DNA]</scope>
    <source>
        <strain evidence="2 3">2-15</strain>
    </source>
</reference>
<keyword evidence="3" id="KW-1185">Reference proteome</keyword>
<dbReference type="RefSeq" id="WP_285972628.1">
    <property type="nucleotide sequence ID" value="NZ_CP127294.1"/>
</dbReference>
<organism evidence="2 3">
    <name type="scientific">Amycolatopsis carbonis</name>
    <dbReference type="NCBI Taxonomy" id="715471"/>
    <lineage>
        <taxon>Bacteria</taxon>
        <taxon>Bacillati</taxon>
        <taxon>Actinomycetota</taxon>
        <taxon>Actinomycetes</taxon>
        <taxon>Pseudonocardiales</taxon>
        <taxon>Pseudonocardiaceae</taxon>
        <taxon>Amycolatopsis</taxon>
    </lineage>
</organism>
<proteinExistence type="predicted"/>
<evidence type="ECO:0000256" key="1">
    <source>
        <dbReference type="SAM" id="Phobius"/>
    </source>
</evidence>